<protein>
    <submittedName>
        <fullName evidence="1">Uncharacterized protein</fullName>
    </submittedName>
</protein>
<gene>
    <name evidence="1" type="ORF">BDV96DRAFT_650639</name>
</gene>
<organism evidence="1 2">
    <name type="scientific">Lophiotrema nucula</name>
    <dbReference type="NCBI Taxonomy" id="690887"/>
    <lineage>
        <taxon>Eukaryota</taxon>
        <taxon>Fungi</taxon>
        <taxon>Dikarya</taxon>
        <taxon>Ascomycota</taxon>
        <taxon>Pezizomycotina</taxon>
        <taxon>Dothideomycetes</taxon>
        <taxon>Pleosporomycetidae</taxon>
        <taxon>Pleosporales</taxon>
        <taxon>Lophiotremataceae</taxon>
        <taxon>Lophiotrema</taxon>
    </lineage>
</organism>
<dbReference type="Gene3D" id="3.30.559.10">
    <property type="entry name" value="Chloramphenicol acetyltransferase-like domain"/>
    <property type="match status" value="1"/>
</dbReference>
<accession>A0A6A5YY59</accession>
<dbReference type="EMBL" id="ML977336">
    <property type="protein sequence ID" value="KAF2111038.1"/>
    <property type="molecule type" value="Genomic_DNA"/>
</dbReference>
<dbReference type="AlphaFoldDB" id="A0A6A5YY59"/>
<dbReference type="Proteomes" id="UP000799770">
    <property type="component" value="Unassembled WGS sequence"/>
</dbReference>
<name>A0A6A5YY59_9PLEO</name>
<keyword evidence="2" id="KW-1185">Reference proteome</keyword>
<evidence type="ECO:0000313" key="2">
    <source>
        <dbReference type="Proteomes" id="UP000799770"/>
    </source>
</evidence>
<reference evidence="1" key="1">
    <citation type="journal article" date="2020" name="Stud. Mycol.">
        <title>101 Dothideomycetes genomes: a test case for predicting lifestyles and emergence of pathogens.</title>
        <authorList>
            <person name="Haridas S."/>
            <person name="Albert R."/>
            <person name="Binder M."/>
            <person name="Bloem J."/>
            <person name="Labutti K."/>
            <person name="Salamov A."/>
            <person name="Andreopoulos B."/>
            <person name="Baker S."/>
            <person name="Barry K."/>
            <person name="Bills G."/>
            <person name="Bluhm B."/>
            <person name="Cannon C."/>
            <person name="Castanera R."/>
            <person name="Culley D."/>
            <person name="Daum C."/>
            <person name="Ezra D."/>
            <person name="Gonzalez J."/>
            <person name="Henrissat B."/>
            <person name="Kuo A."/>
            <person name="Liang C."/>
            <person name="Lipzen A."/>
            <person name="Lutzoni F."/>
            <person name="Magnuson J."/>
            <person name="Mondo S."/>
            <person name="Nolan M."/>
            <person name="Ohm R."/>
            <person name="Pangilinan J."/>
            <person name="Park H.-J."/>
            <person name="Ramirez L."/>
            <person name="Alfaro M."/>
            <person name="Sun H."/>
            <person name="Tritt A."/>
            <person name="Yoshinaga Y."/>
            <person name="Zwiers L.-H."/>
            <person name="Turgeon B."/>
            <person name="Goodwin S."/>
            <person name="Spatafora J."/>
            <person name="Crous P."/>
            <person name="Grigoriev I."/>
        </authorList>
    </citation>
    <scope>NUCLEOTIDE SEQUENCE</scope>
    <source>
        <strain evidence="1">CBS 627.86</strain>
    </source>
</reference>
<dbReference type="InterPro" id="IPR023213">
    <property type="entry name" value="CAT-like_dom_sf"/>
</dbReference>
<evidence type="ECO:0000313" key="1">
    <source>
        <dbReference type="EMBL" id="KAF2111038.1"/>
    </source>
</evidence>
<dbReference type="OrthoDB" id="2548233at2759"/>
<sequence>MFGDPGLPLGREHRAINSIASIKPADGFPADRLESQLRRGWGHLCFQHPRLAARVAEDQISLIYEIPSPNELKIWMAKTFVIAKDESSAAEVIATLRPEPHALLIYVPQSFELLGHSSH</sequence>
<proteinExistence type="predicted"/>